<name>A0AAE7UJH8_9VIRU</name>
<feature type="compositionally biased region" description="Basic residues" evidence="7">
    <location>
        <begin position="1"/>
        <end position="15"/>
    </location>
</feature>
<dbReference type="PRINTS" id="PR00233">
    <property type="entry name" value="ICOSAHEDRAL"/>
</dbReference>
<protein>
    <recommendedName>
        <fullName evidence="3">Capsid protein</fullName>
    </recommendedName>
</protein>
<dbReference type="InterPro" id="IPR000937">
    <property type="entry name" value="Capsid_prot_S-dom_vir"/>
</dbReference>
<keyword evidence="6" id="KW-1142">T=3 icosahedral capsid protein</keyword>
<evidence type="ECO:0000256" key="3">
    <source>
        <dbReference type="ARBA" id="ARBA00018091"/>
    </source>
</evidence>
<dbReference type="RefSeq" id="YP_010800867.1">
    <property type="nucleotide sequence ID" value="NC_076910.1"/>
</dbReference>
<dbReference type="Proteomes" id="UP000830573">
    <property type="component" value="Segment"/>
</dbReference>
<evidence type="ECO:0000256" key="2">
    <source>
        <dbReference type="ARBA" id="ARBA00007446"/>
    </source>
</evidence>
<sequence length="251" mass="27834">MAGKRGKRAGKRKVAKNVTTGPPTNPMTAILKSPAVAQGSLVRMNGPRITTGGKSTMMTHAELAFPVRTGSAFKIQDFNLLPSGFPAWLDGEASGFSQWRWRELQVIYRTSCATTTNGSFMMGFNYDFLDIQPTDLSSFSTMDKYSIGPVWTQVMTIDLDISRFEKKWYPYLTRDQFSKEFAANAGLCNQFCPARLVFAVSDGPATDVAAGNVFIRYKIELIHPCNRQVDSTKSLLDKIDSLSKTIQELSV</sequence>
<evidence type="ECO:0000313" key="9">
    <source>
        <dbReference type="EMBL" id="QSM07160.1"/>
    </source>
</evidence>
<evidence type="ECO:0000256" key="6">
    <source>
        <dbReference type="ARBA" id="ARBA00023060"/>
    </source>
</evidence>
<feature type="domain" description="Icosahedral viral capsid protein S" evidence="8">
    <location>
        <begin position="36"/>
        <end position="225"/>
    </location>
</feature>
<dbReference type="SUPFAM" id="SSF88633">
    <property type="entry name" value="Positive stranded ssRNA viruses"/>
    <property type="match status" value="1"/>
</dbReference>
<dbReference type="Pfam" id="PF00729">
    <property type="entry name" value="Viral_coat"/>
    <property type="match status" value="1"/>
</dbReference>
<evidence type="ECO:0000256" key="5">
    <source>
        <dbReference type="ARBA" id="ARBA00022844"/>
    </source>
</evidence>
<dbReference type="KEGG" id="vg:80539518"/>
<evidence type="ECO:0000313" key="10">
    <source>
        <dbReference type="Proteomes" id="UP000830573"/>
    </source>
</evidence>
<keyword evidence="4 9" id="KW-0167">Capsid protein</keyword>
<evidence type="ECO:0000256" key="7">
    <source>
        <dbReference type="SAM" id="MobiDB-lite"/>
    </source>
</evidence>
<dbReference type="Gene3D" id="2.60.120.20">
    <property type="match status" value="1"/>
</dbReference>
<comment type="subcellular location">
    <subcellularLocation>
        <location evidence="1">Virion</location>
    </subcellularLocation>
</comment>
<evidence type="ECO:0000256" key="1">
    <source>
        <dbReference type="ARBA" id="ARBA00004328"/>
    </source>
</evidence>
<keyword evidence="5" id="KW-0946">Virion</keyword>
<reference evidence="9" key="2">
    <citation type="submission" date="2020-09" db="EMBL/GenBank/DDBJ databases">
        <authorList>
            <person name="Desbiez C."/>
            <person name="Verdin E."/>
        </authorList>
    </citation>
    <scope>NUCLEOTIDE SEQUENCE</scope>
    <source>
        <strain evidence="9">Su95-67</strain>
    </source>
</reference>
<accession>A0AAE7UJH8</accession>
<dbReference type="EMBL" id="MT989351">
    <property type="protein sequence ID" value="QSM07160.1"/>
    <property type="molecule type" value="Genomic_RNA"/>
</dbReference>
<evidence type="ECO:0000259" key="8">
    <source>
        <dbReference type="Pfam" id="PF00729"/>
    </source>
</evidence>
<dbReference type="GeneID" id="80539518"/>
<dbReference type="InterPro" id="IPR029053">
    <property type="entry name" value="Viral_coat"/>
</dbReference>
<feature type="region of interest" description="Disordered" evidence="7">
    <location>
        <begin position="1"/>
        <end position="29"/>
    </location>
</feature>
<organism evidence="9 10">
    <name type="scientific">Snake melon asteroid mosaic virus</name>
    <dbReference type="NCBI Taxonomy" id="870588"/>
    <lineage>
        <taxon>Viruses</taxon>
        <taxon>Riboviria</taxon>
        <taxon>Orthornavirae</taxon>
        <taxon>Pisuviricota</taxon>
        <taxon>Pisoniviricetes</taxon>
        <taxon>Sobelivirales</taxon>
        <taxon>Solemoviridae</taxon>
        <taxon>Sobemovirus</taxon>
        <taxon>Sobemovirus SMAMV</taxon>
    </lineage>
</organism>
<proteinExistence type="inferred from homology"/>
<reference evidence="9" key="1">
    <citation type="journal article" date="2011" name="Plant Dis.">
        <title>Snake melon asteroid mosaic virus, a Tentative New Member of the Genus Sobemovirus Infecting Cucurbits.</title>
        <authorList>
            <person name="Lecoq H."/>
            <person name="Dafalla G."/>
            <person name="Delecolle B."/>
            <person name="Wipf-Scheibel C."/>
            <person name="Desbiez C."/>
        </authorList>
    </citation>
    <scope>NUCLEOTIDE SEQUENCE</scope>
    <source>
        <strain evidence="9">Su95-67</strain>
    </source>
</reference>
<dbReference type="GO" id="GO:0005198">
    <property type="term" value="F:structural molecule activity"/>
    <property type="evidence" value="ECO:0007669"/>
    <property type="project" value="InterPro"/>
</dbReference>
<dbReference type="GO" id="GO:0039617">
    <property type="term" value="C:T=3 icosahedral viral capsid"/>
    <property type="evidence" value="ECO:0007669"/>
    <property type="project" value="UniProtKB-KW"/>
</dbReference>
<keyword evidence="10" id="KW-1185">Reference proteome</keyword>
<evidence type="ECO:0000256" key="4">
    <source>
        <dbReference type="ARBA" id="ARBA00022561"/>
    </source>
</evidence>
<comment type="similarity">
    <text evidence="2">Belongs to the icosahedral plant coat protein family.</text>
</comment>